<dbReference type="Pfam" id="PF14392">
    <property type="entry name" value="zf-CCHC_4"/>
    <property type="match status" value="1"/>
</dbReference>
<accession>A0A7J6VHG7</accession>
<evidence type="ECO:0000313" key="3">
    <source>
        <dbReference type="EMBL" id="KAF5183665.1"/>
    </source>
</evidence>
<name>A0A7J6VHG7_THATH</name>
<evidence type="ECO:0000313" key="4">
    <source>
        <dbReference type="Proteomes" id="UP000554482"/>
    </source>
</evidence>
<dbReference type="InterPro" id="IPR025836">
    <property type="entry name" value="Zn_knuckle_CX2CX4HX4C"/>
</dbReference>
<reference evidence="3 4" key="1">
    <citation type="submission" date="2020-06" db="EMBL/GenBank/DDBJ databases">
        <title>Transcriptomic and genomic resources for Thalictrum thalictroides and T. hernandezii: Facilitating candidate gene discovery in an emerging model plant lineage.</title>
        <authorList>
            <person name="Arias T."/>
            <person name="Riano-Pachon D.M."/>
            <person name="Di Stilio V.S."/>
        </authorList>
    </citation>
    <scope>NUCLEOTIDE SEQUENCE [LARGE SCALE GENOMIC DNA]</scope>
    <source>
        <strain evidence="4">cv. WT478/WT964</strain>
        <tissue evidence="3">Leaves</tissue>
    </source>
</reference>
<dbReference type="Pfam" id="PF14111">
    <property type="entry name" value="DUF4283"/>
    <property type="match status" value="1"/>
</dbReference>
<dbReference type="PANTHER" id="PTHR31286:SF167">
    <property type="entry name" value="OS09G0268800 PROTEIN"/>
    <property type="match status" value="1"/>
</dbReference>
<feature type="domain" description="DUF4283" evidence="1">
    <location>
        <begin position="16"/>
        <end position="98"/>
    </location>
</feature>
<organism evidence="3 4">
    <name type="scientific">Thalictrum thalictroides</name>
    <name type="common">Rue-anemone</name>
    <name type="synonym">Anemone thalictroides</name>
    <dbReference type="NCBI Taxonomy" id="46969"/>
    <lineage>
        <taxon>Eukaryota</taxon>
        <taxon>Viridiplantae</taxon>
        <taxon>Streptophyta</taxon>
        <taxon>Embryophyta</taxon>
        <taxon>Tracheophyta</taxon>
        <taxon>Spermatophyta</taxon>
        <taxon>Magnoliopsida</taxon>
        <taxon>Ranunculales</taxon>
        <taxon>Ranunculaceae</taxon>
        <taxon>Thalictroideae</taxon>
        <taxon>Thalictrum</taxon>
    </lineage>
</organism>
<dbReference type="PANTHER" id="PTHR31286">
    <property type="entry name" value="GLYCINE-RICH CELL WALL STRUCTURAL PROTEIN 1.8-LIKE"/>
    <property type="match status" value="1"/>
</dbReference>
<keyword evidence="3" id="KW-0808">Transferase</keyword>
<protein>
    <submittedName>
        <fullName evidence="3">Reverse transcriptase</fullName>
    </submittedName>
</protein>
<keyword evidence="4" id="KW-1185">Reference proteome</keyword>
<keyword evidence="3" id="KW-0548">Nucleotidyltransferase</keyword>
<keyword evidence="3" id="KW-0695">RNA-directed DNA polymerase</keyword>
<sequence>MIPDELLLELLLASHAQWNENLIVTLLSGENINANHVMKAIRATWRTRAQLDILKRGNNLYVCRFSRGQDKDRIEEEQPWKVLGKLLLIQPFSVDTDPFVVRFNTVPVWISFQNLPFEHHNPDIVEIVAGAAGETLEVLPKKVIPRSSEGYRARIAVKVFSPLVQGTPVKTVNRGNIWVGFNYHKLSNLFCNTCFRLGHDSDNCPFPPDVVQQDNIMFLEYPLDNIPYDMQPNRAVIPQDASFIPVPPNKPEETYVNLIPRAITDEFFEDSQPVVKMTELGGRGPHVTHLHNTLHQGMFPPVPTSMTVQQNLLVHSIFAKLGYNYVTHEAERSGSNTNSTTVPNLEPNSVLEFPTTDLGLAYNVGPIGPHEISNDIVDRGSHAQTGIQIEEPEVTAVILHRRRRCNILAAKKGNIKIPYQMEEQARAHKKRKSEEVNLIPYGATHGDELPESNLKEIAAMWENAIAGAFLK</sequence>
<dbReference type="InterPro" id="IPR040256">
    <property type="entry name" value="At4g02000-like"/>
</dbReference>
<dbReference type="Proteomes" id="UP000554482">
    <property type="component" value="Unassembled WGS sequence"/>
</dbReference>
<evidence type="ECO:0000259" key="2">
    <source>
        <dbReference type="Pfam" id="PF14392"/>
    </source>
</evidence>
<dbReference type="AlphaFoldDB" id="A0A7J6VHG7"/>
<comment type="caution">
    <text evidence="3">The sequence shown here is derived from an EMBL/GenBank/DDBJ whole genome shotgun (WGS) entry which is preliminary data.</text>
</comment>
<dbReference type="GO" id="GO:0003964">
    <property type="term" value="F:RNA-directed DNA polymerase activity"/>
    <property type="evidence" value="ECO:0007669"/>
    <property type="project" value="UniProtKB-KW"/>
</dbReference>
<dbReference type="EMBL" id="JABWDY010033113">
    <property type="protein sequence ID" value="KAF5183665.1"/>
    <property type="molecule type" value="Genomic_DNA"/>
</dbReference>
<dbReference type="InterPro" id="IPR025558">
    <property type="entry name" value="DUF4283"/>
</dbReference>
<gene>
    <name evidence="3" type="ORF">FRX31_026746</name>
</gene>
<proteinExistence type="predicted"/>
<feature type="domain" description="Zinc knuckle CX2CX4HX4C" evidence="2">
    <location>
        <begin position="161"/>
        <end position="206"/>
    </location>
</feature>
<evidence type="ECO:0000259" key="1">
    <source>
        <dbReference type="Pfam" id="PF14111"/>
    </source>
</evidence>
<dbReference type="OrthoDB" id="1433777at2759"/>